<dbReference type="PANTHER" id="PTHR24960:SF83">
    <property type="entry name" value="4FE-4S FERREDOXIN-TYPE DOMAIN-CONTAINING PROTEIN"/>
    <property type="match status" value="1"/>
</dbReference>
<dbReference type="SUPFAM" id="SSF54862">
    <property type="entry name" value="4Fe-4S ferredoxins"/>
    <property type="match status" value="1"/>
</dbReference>
<dbReference type="PROSITE" id="PS51379">
    <property type="entry name" value="4FE4S_FER_2"/>
    <property type="match status" value="2"/>
</dbReference>
<dbReference type="STRING" id="1577791.Mpt1_c05820"/>
<dbReference type="PROSITE" id="PS00198">
    <property type="entry name" value="4FE4S_FER_1"/>
    <property type="match status" value="1"/>
</dbReference>
<gene>
    <name evidence="6" type="primary">iorA2</name>
    <name evidence="6" type="ORF">Mpt1_c05820</name>
</gene>
<evidence type="ECO:0000259" key="5">
    <source>
        <dbReference type="PROSITE" id="PS51379"/>
    </source>
</evidence>
<dbReference type="GO" id="GO:0043805">
    <property type="term" value="F:indolepyruvate ferredoxin oxidoreductase activity"/>
    <property type="evidence" value="ECO:0007669"/>
    <property type="project" value="UniProtKB-EC"/>
</dbReference>
<keyword evidence="2" id="KW-0479">Metal-binding</keyword>
<dbReference type="InterPro" id="IPR017896">
    <property type="entry name" value="4Fe4S_Fe-S-bd"/>
</dbReference>
<name>A0A0A7LBD4_9ARCH</name>
<dbReference type="EC" id="1.2.7.8" evidence="6"/>
<dbReference type="KEGG" id="mear:Mpt1_c05820"/>
<feature type="domain" description="4Fe-4S ferredoxin-type" evidence="5">
    <location>
        <begin position="217"/>
        <end position="246"/>
    </location>
</feature>
<keyword evidence="4" id="KW-0411">Iron-sulfur</keyword>
<dbReference type="RefSeq" id="WP_048111919.1">
    <property type="nucleotide sequence ID" value="NZ_CP010070.1"/>
</dbReference>
<sequence>MPKGTPKVYYTSMHTELEDSLLDKFGRLIDAAGIKSIKMDKKFVAIKMHFGEMGNLAFLRPNYSKVIADKVSEKGGVPFLTDCSTLYPGKRKNAIEHLNTANYNGFNTMSAGCQIVIGDGLKGTNDVEIPINGDYVETAKIGREIYDADVLITLNHFKCHELTGFGGALKNIGMGCASKRGKMELHTSGKPSVDQEECRGCKKCLQACAHSAITVNKKASIDHNICVGCGRCIGMCPFDAISANMDEAMDIICCKIVEYSAALLKDRPNFHVSIIADVSPFCDCHKENDLPIIPNVGMLASFDPVALDKACVDLSQKQPMIVGSRLYVNSKGKRPADIFRCVHPNTKWQSTFEHAEKMKLGSSDYELIEVK</sequence>
<dbReference type="Gene3D" id="3.30.70.20">
    <property type="match status" value="2"/>
</dbReference>
<dbReference type="GO" id="GO:0046872">
    <property type="term" value="F:metal ion binding"/>
    <property type="evidence" value="ECO:0007669"/>
    <property type="project" value="UniProtKB-KW"/>
</dbReference>
<dbReference type="Pfam" id="PF04015">
    <property type="entry name" value="DUF362"/>
    <property type="match status" value="1"/>
</dbReference>
<evidence type="ECO:0000256" key="3">
    <source>
        <dbReference type="ARBA" id="ARBA00023004"/>
    </source>
</evidence>
<dbReference type="InterPro" id="IPR017900">
    <property type="entry name" value="4Fe4S_Fe_S_CS"/>
</dbReference>
<evidence type="ECO:0000256" key="1">
    <source>
        <dbReference type="ARBA" id="ARBA00022485"/>
    </source>
</evidence>
<keyword evidence="7" id="KW-1185">Reference proteome</keyword>
<dbReference type="InterPro" id="IPR007160">
    <property type="entry name" value="DUF362"/>
</dbReference>
<dbReference type="PANTHER" id="PTHR24960">
    <property type="entry name" value="PHOTOSYSTEM I IRON-SULFUR CENTER-RELATED"/>
    <property type="match status" value="1"/>
</dbReference>
<evidence type="ECO:0000313" key="6">
    <source>
        <dbReference type="EMBL" id="AIZ56470.1"/>
    </source>
</evidence>
<keyword evidence="1" id="KW-0004">4Fe-4S</keyword>
<feature type="domain" description="4Fe-4S ferredoxin-type" evidence="5">
    <location>
        <begin position="189"/>
        <end position="216"/>
    </location>
</feature>
<dbReference type="GeneID" id="24818247"/>
<evidence type="ECO:0000313" key="7">
    <source>
        <dbReference type="Proteomes" id="UP000030787"/>
    </source>
</evidence>
<organism evidence="6 7">
    <name type="scientific">Candidatus Methanoplasma termitum</name>
    <dbReference type="NCBI Taxonomy" id="1577791"/>
    <lineage>
        <taxon>Archaea</taxon>
        <taxon>Methanobacteriati</taxon>
        <taxon>Thermoplasmatota</taxon>
        <taxon>Thermoplasmata</taxon>
        <taxon>Methanomassiliicoccales</taxon>
        <taxon>Methanomassiliicoccaceae</taxon>
        <taxon>Candidatus Methanoplasma</taxon>
    </lineage>
</organism>
<proteinExistence type="predicted"/>
<dbReference type="GO" id="GO:0051539">
    <property type="term" value="F:4 iron, 4 sulfur cluster binding"/>
    <property type="evidence" value="ECO:0007669"/>
    <property type="project" value="UniProtKB-KW"/>
</dbReference>
<keyword evidence="6" id="KW-0560">Oxidoreductase</keyword>
<dbReference type="HOGENOM" id="CLU_046240_0_0_2"/>
<evidence type="ECO:0000256" key="4">
    <source>
        <dbReference type="ARBA" id="ARBA00023014"/>
    </source>
</evidence>
<dbReference type="EMBL" id="CP010070">
    <property type="protein sequence ID" value="AIZ56470.1"/>
    <property type="molecule type" value="Genomic_DNA"/>
</dbReference>
<dbReference type="AlphaFoldDB" id="A0A0A7LBD4"/>
<dbReference type="Proteomes" id="UP000030787">
    <property type="component" value="Chromosome"/>
</dbReference>
<dbReference type="OrthoDB" id="5583at2157"/>
<accession>A0A0A7LBD4</accession>
<dbReference type="InterPro" id="IPR050157">
    <property type="entry name" value="PSI_iron-sulfur_center"/>
</dbReference>
<reference evidence="6 7" key="1">
    <citation type="journal article" date="2014" name="Appl. Environ. Microbiol.">
        <title>Comparative Genome Analysis of 'Candidatus Methanoplasma termitum' Indicates a New Mode of Energy Metabolism in the Seventh Order of Methanogens.</title>
        <authorList>
            <person name="Lang K."/>
            <person name="Schuldes J."/>
            <person name="Klingl A."/>
            <person name="Poehlein A."/>
            <person name="Daniel R."/>
            <person name="Brune A."/>
        </authorList>
    </citation>
    <scope>NUCLEOTIDE SEQUENCE [LARGE SCALE GENOMIC DNA]</scope>
    <source>
        <strain evidence="7">Mpt1</strain>
    </source>
</reference>
<dbReference type="Pfam" id="PF12838">
    <property type="entry name" value="Fer4_7"/>
    <property type="match status" value="1"/>
</dbReference>
<protein>
    <submittedName>
        <fullName evidence="6">IorA2 protein</fullName>
        <ecNumber evidence="6">1.2.7.8</ecNumber>
    </submittedName>
</protein>
<keyword evidence="3" id="KW-0408">Iron</keyword>
<evidence type="ECO:0000256" key="2">
    <source>
        <dbReference type="ARBA" id="ARBA00022723"/>
    </source>
</evidence>